<proteinExistence type="predicted"/>
<evidence type="ECO:0000259" key="2">
    <source>
        <dbReference type="Pfam" id="PF23047"/>
    </source>
</evidence>
<dbReference type="AlphaFoldDB" id="A0A0M3K8J2"/>
<sequence>MSSKSWLVGWVININDQEIKVLRRNRKHRLSRNKTHSNVVIGDWIAFRKNTAYGQGCLIQIIDPVLPTKTFWIKSRMDTRSPQTECVCVKTTAIGSPDVQLQEGDCGICRIWSPHFEYLADPLHLFNDPVNVKPNVAYDVWCRLNSDPESQYDGVSPILEIHSIEAPSESQMISLCAPWMPGSLCNPIDQVLSLDPPASTQNQQFTVESQESSAETQEKSSGRRKICGNEHLRSIWHAQDDEQSFHLFPVPY</sequence>
<feature type="region of interest" description="Disordered" evidence="1">
    <location>
        <begin position="196"/>
        <end position="224"/>
    </location>
</feature>
<dbReference type="WBParaSite" id="ASIM_0001728301-mRNA-1">
    <property type="protein sequence ID" value="ASIM_0001728301-mRNA-1"/>
    <property type="gene ID" value="ASIM_0001728301"/>
</dbReference>
<dbReference type="EMBL" id="UYRR01033322">
    <property type="protein sequence ID" value="VDK58470.1"/>
    <property type="molecule type" value="Genomic_DNA"/>
</dbReference>
<protein>
    <submittedName>
        <fullName evidence="5">BAH domain-containing protein</fullName>
    </submittedName>
</protein>
<reference evidence="5" key="1">
    <citation type="submission" date="2017-02" db="UniProtKB">
        <authorList>
            <consortium name="WormBaseParasite"/>
        </authorList>
    </citation>
    <scope>IDENTIFICATION</scope>
</reference>
<keyword evidence="4" id="KW-1185">Reference proteome</keyword>
<reference evidence="3 4" key="2">
    <citation type="submission" date="2018-11" db="EMBL/GenBank/DDBJ databases">
        <authorList>
            <consortium name="Pathogen Informatics"/>
        </authorList>
    </citation>
    <scope>NUCLEOTIDE SEQUENCE [LARGE SCALE GENOMIC DNA]</scope>
</reference>
<name>A0A0M3K8J2_ANISI</name>
<dbReference type="InterPro" id="IPR055466">
    <property type="entry name" value="DUF7038"/>
</dbReference>
<accession>A0A0M3K8J2</accession>
<dbReference type="Proteomes" id="UP000267096">
    <property type="component" value="Unassembled WGS sequence"/>
</dbReference>
<dbReference type="OrthoDB" id="5829250at2759"/>
<evidence type="ECO:0000313" key="4">
    <source>
        <dbReference type="Proteomes" id="UP000267096"/>
    </source>
</evidence>
<evidence type="ECO:0000256" key="1">
    <source>
        <dbReference type="SAM" id="MobiDB-lite"/>
    </source>
</evidence>
<evidence type="ECO:0000313" key="3">
    <source>
        <dbReference type="EMBL" id="VDK58470.1"/>
    </source>
</evidence>
<evidence type="ECO:0000313" key="5">
    <source>
        <dbReference type="WBParaSite" id="ASIM_0001728301-mRNA-1"/>
    </source>
</evidence>
<dbReference type="Pfam" id="PF23047">
    <property type="entry name" value="DUF7038"/>
    <property type="match status" value="1"/>
</dbReference>
<organism evidence="5">
    <name type="scientific">Anisakis simplex</name>
    <name type="common">Herring worm</name>
    <dbReference type="NCBI Taxonomy" id="6269"/>
    <lineage>
        <taxon>Eukaryota</taxon>
        <taxon>Metazoa</taxon>
        <taxon>Ecdysozoa</taxon>
        <taxon>Nematoda</taxon>
        <taxon>Chromadorea</taxon>
        <taxon>Rhabditida</taxon>
        <taxon>Spirurina</taxon>
        <taxon>Ascaridomorpha</taxon>
        <taxon>Ascaridoidea</taxon>
        <taxon>Anisakidae</taxon>
        <taxon>Anisakis</taxon>
        <taxon>Anisakis simplex complex</taxon>
    </lineage>
</organism>
<gene>
    <name evidence="3" type="ORF">ASIM_LOCUS16689</name>
</gene>
<feature type="domain" description="DUF7038" evidence="2">
    <location>
        <begin position="110"/>
        <end position="180"/>
    </location>
</feature>
<feature type="compositionally biased region" description="Polar residues" evidence="1">
    <location>
        <begin position="198"/>
        <end position="215"/>
    </location>
</feature>